<dbReference type="PROSITE" id="PS50279">
    <property type="entry name" value="BPTI_KUNITZ_2"/>
    <property type="match status" value="1"/>
</dbReference>
<dbReference type="OMA" id="WFDVETF"/>
<dbReference type="WBParaSite" id="HPLM_0001096001-mRNA-1">
    <property type="protein sequence ID" value="HPLM_0001096001-mRNA-1"/>
    <property type="gene ID" value="HPLM_0001096001"/>
</dbReference>
<dbReference type="AlphaFoldDB" id="A0A0N4WIZ7"/>
<sequence length="302" mass="34296">LNDDGMKCTKKGYYETVQCDARGCVCVAANNGLVAFDTRTSNNMTQPKCSSRFTSCKKPSKLDLNRLLFDPVQQEYCYCVDTKTGKEVPNTRKRKEGNNKQNCHNVFASDFPTTEGSPFVQERYPVSRESCKLDRNKGRACKEGKPSVRYYFDYHTFECLAFEYLGCDGNENNYPTSSACNSDCKLGTILPQNDLFLFFSFFLVFNPPCITTPAPRNTPKLNEDGCPLDHKCVMGAFFGFCCNRANEDRFHAAYHPKCSNGKQPYSEMIDSWREIRFGKSCKDNFCPSGYKCHDGDIFAYCC</sequence>
<evidence type="ECO:0000313" key="5">
    <source>
        <dbReference type="WBParaSite" id="HPLM_0001096001-mRNA-1"/>
    </source>
</evidence>
<dbReference type="GO" id="GO:0004867">
    <property type="term" value="F:serine-type endopeptidase inhibitor activity"/>
    <property type="evidence" value="ECO:0007669"/>
    <property type="project" value="InterPro"/>
</dbReference>
<dbReference type="PROSITE" id="PS51162">
    <property type="entry name" value="THYROGLOBULIN_1_2"/>
    <property type="match status" value="1"/>
</dbReference>
<accession>A0A0N4WIZ7</accession>
<dbReference type="SUPFAM" id="SSF57362">
    <property type="entry name" value="BPTI-like"/>
    <property type="match status" value="1"/>
</dbReference>
<dbReference type="PROSITE" id="PS00280">
    <property type="entry name" value="BPTI_KUNITZ_1"/>
    <property type="match status" value="1"/>
</dbReference>
<dbReference type="SMART" id="SM00211">
    <property type="entry name" value="TY"/>
    <property type="match status" value="2"/>
</dbReference>
<dbReference type="InterPro" id="IPR052861">
    <property type="entry name" value="BPTI/Kunitz_domain"/>
</dbReference>
<evidence type="ECO:0000256" key="1">
    <source>
        <dbReference type="ARBA" id="ARBA00023157"/>
    </source>
</evidence>
<dbReference type="PANTHER" id="PTHR47248:SF7">
    <property type="entry name" value="BPTI_KUNITZ INHIBITOR DOMAIN-CONTAINING PROTEIN"/>
    <property type="match status" value="1"/>
</dbReference>
<evidence type="ECO:0000256" key="2">
    <source>
        <dbReference type="PROSITE-ProRule" id="PRU00500"/>
    </source>
</evidence>
<dbReference type="SMART" id="SM00131">
    <property type="entry name" value="KU"/>
    <property type="match status" value="1"/>
</dbReference>
<dbReference type="Gene3D" id="4.10.410.10">
    <property type="entry name" value="Pancreatic trypsin inhibitor Kunitz domain"/>
    <property type="match status" value="1"/>
</dbReference>
<dbReference type="InterPro" id="IPR020901">
    <property type="entry name" value="Prtase_inh_Kunz-CS"/>
</dbReference>
<dbReference type="Gene3D" id="4.10.800.10">
    <property type="entry name" value="Thyroglobulin type-1"/>
    <property type="match status" value="2"/>
</dbReference>
<organism evidence="5">
    <name type="scientific">Haemonchus placei</name>
    <name type="common">Barber's pole worm</name>
    <dbReference type="NCBI Taxonomy" id="6290"/>
    <lineage>
        <taxon>Eukaryota</taxon>
        <taxon>Metazoa</taxon>
        <taxon>Ecdysozoa</taxon>
        <taxon>Nematoda</taxon>
        <taxon>Chromadorea</taxon>
        <taxon>Rhabditida</taxon>
        <taxon>Rhabditina</taxon>
        <taxon>Rhabditomorpha</taxon>
        <taxon>Strongyloidea</taxon>
        <taxon>Trichostrongylidae</taxon>
        <taxon>Haemonchus</taxon>
    </lineage>
</organism>
<feature type="domain" description="BPTI/Kunitz inhibitor" evidence="3">
    <location>
        <begin position="131"/>
        <end position="184"/>
    </location>
</feature>
<evidence type="ECO:0000259" key="4">
    <source>
        <dbReference type="PROSITE" id="PS51162"/>
    </source>
</evidence>
<dbReference type="InterPro" id="IPR036857">
    <property type="entry name" value="Thyroglobulin_1_sf"/>
</dbReference>
<dbReference type="PANTHER" id="PTHR47248">
    <property type="entry name" value="PROTEIN CBG06772"/>
    <property type="match status" value="1"/>
</dbReference>
<dbReference type="Pfam" id="PF00014">
    <property type="entry name" value="Kunitz_BPTI"/>
    <property type="match status" value="1"/>
</dbReference>
<dbReference type="InterPro" id="IPR036880">
    <property type="entry name" value="Kunitz_BPTI_sf"/>
</dbReference>
<reference evidence="5" key="1">
    <citation type="submission" date="2017-02" db="UniProtKB">
        <authorList>
            <consortium name="WormBaseParasite"/>
        </authorList>
    </citation>
    <scope>IDENTIFICATION</scope>
</reference>
<dbReference type="InterPro" id="IPR000716">
    <property type="entry name" value="Thyroglobulin_1"/>
</dbReference>
<name>A0A0N4WIZ7_HAEPC</name>
<evidence type="ECO:0000259" key="3">
    <source>
        <dbReference type="PROSITE" id="PS50279"/>
    </source>
</evidence>
<dbReference type="SUPFAM" id="SSF57610">
    <property type="entry name" value="Thyroglobulin type-1 domain"/>
    <property type="match status" value="2"/>
</dbReference>
<dbReference type="InterPro" id="IPR002223">
    <property type="entry name" value="Kunitz_BPTI"/>
</dbReference>
<comment type="caution">
    <text evidence="2">Lacks conserved residue(s) required for the propagation of feature annotation.</text>
</comment>
<keyword evidence="1" id="KW-1015">Disulfide bond</keyword>
<proteinExistence type="predicted"/>
<protein>
    <submittedName>
        <fullName evidence="5">Kunitz/Bovine pancreatic trypsin inhibitor domain protein</fullName>
    </submittedName>
</protein>
<dbReference type="Pfam" id="PF00086">
    <property type="entry name" value="Thyroglobulin_1"/>
    <property type="match status" value="1"/>
</dbReference>
<feature type="domain" description="Thyroglobulin type-1" evidence="4">
    <location>
        <begin position="1"/>
        <end position="103"/>
    </location>
</feature>